<feature type="region of interest" description="Disordered" evidence="1">
    <location>
        <begin position="1"/>
        <end position="21"/>
    </location>
</feature>
<dbReference type="Proteomes" id="UP000298180">
    <property type="component" value="Unassembled WGS sequence"/>
</dbReference>
<dbReference type="Pfam" id="PF12244">
    <property type="entry name" value="DUF3606"/>
    <property type="match status" value="1"/>
</dbReference>
<gene>
    <name evidence="2" type="ORF">EZ313_21285</name>
</gene>
<dbReference type="AlphaFoldDB" id="A0A4Z0BNS8"/>
<accession>A0A4Z0BNS8</accession>
<organism evidence="2 3">
    <name type="scientific">Ramlibacter henchirensis</name>
    <dbReference type="NCBI Taxonomy" id="204072"/>
    <lineage>
        <taxon>Bacteria</taxon>
        <taxon>Pseudomonadati</taxon>
        <taxon>Pseudomonadota</taxon>
        <taxon>Betaproteobacteria</taxon>
        <taxon>Burkholderiales</taxon>
        <taxon>Comamonadaceae</taxon>
        <taxon>Ramlibacter</taxon>
    </lineage>
</organism>
<dbReference type="InterPro" id="IPR022037">
    <property type="entry name" value="DUF3606"/>
</dbReference>
<sequence>MADDKSKSQGQDRERINVNQDYEARGWAKSLKTTPQRLKEAVHAVGDRVSKVREYLKKSDKPH</sequence>
<name>A0A4Z0BNS8_9BURK</name>
<keyword evidence="3" id="KW-1185">Reference proteome</keyword>
<comment type="caution">
    <text evidence="2">The sequence shown here is derived from an EMBL/GenBank/DDBJ whole genome shotgun (WGS) entry which is preliminary data.</text>
</comment>
<protein>
    <submittedName>
        <fullName evidence="2">DUF3606 domain-containing protein</fullName>
    </submittedName>
</protein>
<evidence type="ECO:0000313" key="3">
    <source>
        <dbReference type="Proteomes" id="UP000298180"/>
    </source>
</evidence>
<dbReference type="RefSeq" id="WP_135265304.1">
    <property type="nucleotide sequence ID" value="NZ_SMLM01000003.1"/>
</dbReference>
<evidence type="ECO:0000256" key="1">
    <source>
        <dbReference type="SAM" id="MobiDB-lite"/>
    </source>
</evidence>
<proteinExistence type="predicted"/>
<dbReference type="EMBL" id="SMLM01000003">
    <property type="protein sequence ID" value="TFZ00966.1"/>
    <property type="molecule type" value="Genomic_DNA"/>
</dbReference>
<reference evidence="2 3" key="1">
    <citation type="submission" date="2019-03" db="EMBL/GenBank/DDBJ databases">
        <title>Ramlibacter henchirensis DSM 14656, whole genome shotgun sequence.</title>
        <authorList>
            <person name="Zhang X."/>
            <person name="Feng G."/>
            <person name="Zhu H."/>
        </authorList>
    </citation>
    <scope>NUCLEOTIDE SEQUENCE [LARGE SCALE GENOMIC DNA]</scope>
    <source>
        <strain evidence="2 3">DSM 14656</strain>
    </source>
</reference>
<evidence type="ECO:0000313" key="2">
    <source>
        <dbReference type="EMBL" id="TFZ00966.1"/>
    </source>
</evidence>
<dbReference type="OrthoDB" id="7030114at2"/>